<keyword evidence="3" id="KW-0732">Signal</keyword>
<evidence type="ECO:0000259" key="5">
    <source>
        <dbReference type="Pfam" id="PF00496"/>
    </source>
</evidence>
<evidence type="ECO:0000256" key="1">
    <source>
        <dbReference type="ARBA" id="ARBA00005695"/>
    </source>
</evidence>
<dbReference type="InterPro" id="IPR000914">
    <property type="entry name" value="SBP_5_dom"/>
</dbReference>
<organism evidence="6">
    <name type="scientific">freshwater metagenome</name>
    <dbReference type="NCBI Taxonomy" id="449393"/>
    <lineage>
        <taxon>unclassified sequences</taxon>
        <taxon>metagenomes</taxon>
        <taxon>ecological metagenomes</taxon>
    </lineage>
</organism>
<dbReference type="GO" id="GO:0015833">
    <property type="term" value="P:peptide transport"/>
    <property type="evidence" value="ECO:0007669"/>
    <property type="project" value="TreeGrafter"/>
</dbReference>
<name>A0A6J6PGG7_9ZZZZ</name>
<dbReference type="EMBL" id="CAEZXS010000077">
    <property type="protein sequence ID" value="CAB4697726.1"/>
    <property type="molecule type" value="Genomic_DNA"/>
</dbReference>
<dbReference type="PROSITE" id="PS51257">
    <property type="entry name" value="PROKAR_LIPOPROTEIN"/>
    <property type="match status" value="1"/>
</dbReference>
<feature type="region of interest" description="Disordered" evidence="4">
    <location>
        <begin position="32"/>
        <end position="55"/>
    </location>
</feature>
<protein>
    <submittedName>
        <fullName evidence="6">Unannotated protein</fullName>
    </submittedName>
</protein>
<evidence type="ECO:0000256" key="2">
    <source>
        <dbReference type="ARBA" id="ARBA00022448"/>
    </source>
</evidence>
<dbReference type="InterPro" id="IPR039424">
    <property type="entry name" value="SBP_5"/>
</dbReference>
<dbReference type="InterPro" id="IPR030678">
    <property type="entry name" value="Peptide/Ni-bd"/>
</dbReference>
<dbReference type="AlphaFoldDB" id="A0A6J6PGG7"/>
<feature type="compositionally biased region" description="Low complexity" evidence="4">
    <location>
        <begin position="33"/>
        <end position="49"/>
    </location>
</feature>
<gene>
    <name evidence="6" type="ORF">UFOPK2582_00780</name>
</gene>
<evidence type="ECO:0000256" key="4">
    <source>
        <dbReference type="SAM" id="MobiDB-lite"/>
    </source>
</evidence>
<dbReference type="PANTHER" id="PTHR30290:SF9">
    <property type="entry name" value="OLIGOPEPTIDE-BINDING PROTEIN APPA"/>
    <property type="match status" value="1"/>
</dbReference>
<dbReference type="GO" id="GO:0042597">
    <property type="term" value="C:periplasmic space"/>
    <property type="evidence" value="ECO:0007669"/>
    <property type="project" value="UniProtKB-ARBA"/>
</dbReference>
<accession>A0A6J6PGG7</accession>
<keyword evidence="2" id="KW-0813">Transport</keyword>
<evidence type="ECO:0000256" key="3">
    <source>
        <dbReference type="ARBA" id="ARBA00022729"/>
    </source>
</evidence>
<dbReference type="PANTHER" id="PTHR30290">
    <property type="entry name" value="PERIPLASMIC BINDING COMPONENT OF ABC TRANSPORTER"/>
    <property type="match status" value="1"/>
</dbReference>
<evidence type="ECO:0000313" key="6">
    <source>
        <dbReference type="EMBL" id="CAB4697726.1"/>
    </source>
</evidence>
<comment type="similarity">
    <text evidence="1">Belongs to the bacterial solute-binding protein 5 family.</text>
</comment>
<dbReference type="GO" id="GO:1904680">
    <property type="term" value="F:peptide transmembrane transporter activity"/>
    <property type="evidence" value="ECO:0007669"/>
    <property type="project" value="TreeGrafter"/>
</dbReference>
<reference evidence="6" key="1">
    <citation type="submission" date="2020-05" db="EMBL/GenBank/DDBJ databases">
        <authorList>
            <person name="Chiriac C."/>
            <person name="Salcher M."/>
            <person name="Ghai R."/>
            <person name="Kavagutti S V."/>
        </authorList>
    </citation>
    <scope>NUCLEOTIDE SEQUENCE</scope>
</reference>
<feature type="domain" description="Solute-binding protein family 5" evidence="5">
    <location>
        <begin position="99"/>
        <end position="464"/>
    </location>
</feature>
<dbReference type="Gene3D" id="3.40.190.10">
    <property type="entry name" value="Periplasmic binding protein-like II"/>
    <property type="match status" value="1"/>
</dbReference>
<dbReference type="Gene3D" id="3.10.105.10">
    <property type="entry name" value="Dipeptide-binding Protein, Domain 3"/>
    <property type="match status" value="1"/>
</dbReference>
<dbReference type="Pfam" id="PF00496">
    <property type="entry name" value="SBP_bac_5"/>
    <property type="match status" value="1"/>
</dbReference>
<sequence>MQRQKHRNTKSLLVVSSLLFVAVLAGACGGNGSSSSKDNGNSGSNKNSKPTPGGTLIYGLEGESADGWCLPQAQLAISGIQIARSIYDTLTAPNEDGDYVPFLAQTLTPNADYTQWTLALRPNITFHDGTALDATVVKNNLDAYRGKYPARSPLLFTFVFSNIADVTVVDPLTVSITTTTPWASLPGALFGSGRVGMMAQSQLDDPSTCDTKLVGTGPFSLVSWTQNESLVVKKNPKYWQKDSNGTQLPYLDQIEFKPTPEGPSRINGLLAGDFNAVQVSGGELIDQMRTETDNGNINSYESDEFGEVSFGQLNTSIAPFNSKTARLAAIKSIDMETYNETVNLGVLQNANGPFAPGGIGYLKDSGYPTYDLAEAKKLVAQYKEETGTDLAFTLIATPDAATQAAAAVVQQMGKAAGIDVTITALEQAALISTAISGKFQAMVFRNYPGGDPDANFVWWKGGGNPVNFSRFDDPDINALLEKGRATPDKAERQQIYGDINREFAKEGYSIWLQWTIWDIGTATDVNGILGPDLPDDGGAPFPGLATGHPVSGMWIQN</sequence>
<proteinExistence type="inferred from homology"/>
<dbReference type="GO" id="GO:0043190">
    <property type="term" value="C:ATP-binding cassette (ABC) transporter complex"/>
    <property type="evidence" value="ECO:0007669"/>
    <property type="project" value="InterPro"/>
</dbReference>
<dbReference type="SUPFAM" id="SSF53850">
    <property type="entry name" value="Periplasmic binding protein-like II"/>
    <property type="match status" value="1"/>
</dbReference>
<dbReference type="PIRSF" id="PIRSF002741">
    <property type="entry name" value="MppA"/>
    <property type="match status" value="1"/>
</dbReference>